<evidence type="ECO:0000259" key="2">
    <source>
        <dbReference type="Pfam" id="PF01970"/>
    </source>
</evidence>
<feature type="transmembrane region" description="Helical" evidence="1">
    <location>
        <begin position="111"/>
        <end position="138"/>
    </location>
</feature>
<dbReference type="RefSeq" id="WP_378934609.1">
    <property type="nucleotide sequence ID" value="NZ_JBHLVO010000010.1"/>
</dbReference>
<keyword evidence="1" id="KW-0472">Membrane</keyword>
<feature type="transmembrane region" description="Helical" evidence="1">
    <location>
        <begin position="414"/>
        <end position="430"/>
    </location>
</feature>
<feature type="transmembrane region" description="Helical" evidence="1">
    <location>
        <begin position="390"/>
        <end position="408"/>
    </location>
</feature>
<dbReference type="PANTHER" id="PTHR35342">
    <property type="entry name" value="TRICARBOXYLIC TRANSPORT PROTEIN"/>
    <property type="match status" value="1"/>
</dbReference>
<name>A0ABV6GHD9_9BACI</name>
<feature type="transmembrane region" description="Helical" evidence="1">
    <location>
        <begin position="203"/>
        <end position="223"/>
    </location>
</feature>
<sequence length="505" mass="53357">MIYLESFEFLMFGFSEALTVTNLIFCLLGVTFGMFIGVLPGLGPTAGTALLLPLTFGLEPVTAIIMLAGIYYGSMYGGTITSVLINTPGEAASLITCLDGHPMAKQGRAGAALGIAAIGSFIGGIVSIIGLVLIGPALAKVALKFGPPEFFALVVMGLILLLGLMGTSLVKGLLAALLGLTLAFIGLDPSTGVVRFTFGQTDLVSGIDFICVAMGLFGLAELFTNAEQSFKGKPEKPMKVQGMFPKKHEWKPAMNSIGRGSILGFFMGLIPGTNSVIPTILSYSMEKKIAKDPSRFGNGAIEGVAGPETANNSYSGGALIPLFTLGIPSSPTVAVLLGAFIMHGLTPGPMLFEKNPDLVWTIIASMFIGNVILLILNLPLANVWAKITLVPFKLLFPIIMMIVIVGTYSLNNSLFDVSLMLIFGIIGYLLKKVNFPLAPVILAFVLGSLFEKTLIQSLTIFEGDFLGFFGRPISGTILTIALIALVISIISTIRNKRIVTGDVEM</sequence>
<dbReference type="EMBL" id="JBHLVO010000010">
    <property type="protein sequence ID" value="MFC0272367.1"/>
    <property type="molecule type" value="Genomic_DNA"/>
</dbReference>
<feature type="transmembrane region" description="Helical" evidence="1">
    <location>
        <begin position="358"/>
        <end position="378"/>
    </location>
</feature>
<proteinExistence type="predicted"/>
<evidence type="ECO:0000313" key="3">
    <source>
        <dbReference type="EMBL" id="MFC0272367.1"/>
    </source>
</evidence>
<reference evidence="3 4" key="1">
    <citation type="submission" date="2024-09" db="EMBL/GenBank/DDBJ databases">
        <authorList>
            <person name="Sun Q."/>
            <person name="Mori K."/>
        </authorList>
    </citation>
    <scope>NUCLEOTIDE SEQUENCE [LARGE SCALE GENOMIC DNA]</scope>
    <source>
        <strain evidence="3 4">CCM 7228</strain>
    </source>
</reference>
<feature type="transmembrane region" description="Helical" evidence="1">
    <location>
        <begin position="437"/>
        <end position="461"/>
    </location>
</feature>
<evidence type="ECO:0000256" key="1">
    <source>
        <dbReference type="SAM" id="Phobius"/>
    </source>
</evidence>
<organism evidence="3 4">
    <name type="scientific">Metabacillus herbersteinensis</name>
    <dbReference type="NCBI Taxonomy" id="283816"/>
    <lineage>
        <taxon>Bacteria</taxon>
        <taxon>Bacillati</taxon>
        <taxon>Bacillota</taxon>
        <taxon>Bacilli</taxon>
        <taxon>Bacillales</taxon>
        <taxon>Bacillaceae</taxon>
        <taxon>Metabacillus</taxon>
    </lineage>
</organism>
<feature type="transmembrane region" description="Helical" evidence="1">
    <location>
        <begin position="150"/>
        <end position="183"/>
    </location>
</feature>
<comment type="caution">
    <text evidence="3">The sequence shown here is derived from an EMBL/GenBank/DDBJ whole genome shotgun (WGS) entry which is preliminary data.</text>
</comment>
<keyword evidence="1" id="KW-0812">Transmembrane</keyword>
<feature type="transmembrane region" description="Helical" evidence="1">
    <location>
        <begin position="322"/>
        <end position="346"/>
    </location>
</feature>
<dbReference type="Proteomes" id="UP001589854">
    <property type="component" value="Unassembled WGS sequence"/>
</dbReference>
<dbReference type="Pfam" id="PF01970">
    <property type="entry name" value="TctA"/>
    <property type="match status" value="1"/>
</dbReference>
<protein>
    <submittedName>
        <fullName evidence="3">Tripartite tricarboxylate transporter permease</fullName>
    </submittedName>
</protein>
<feature type="domain" description="DUF112" evidence="2">
    <location>
        <begin position="23"/>
        <end position="442"/>
    </location>
</feature>
<dbReference type="InterPro" id="IPR002823">
    <property type="entry name" value="DUF112_TM"/>
</dbReference>
<gene>
    <name evidence="3" type="ORF">ACFFIX_13075</name>
</gene>
<feature type="transmembrane region" description="Helical" evidence="1">
    <location>
        <begin position="49"/>
        <end position="72"/>
    </location>
</feature>
<feature type="transmembrane region" description="Helical" evidence="1">
    <location>
        <begin position="20"/>
        <end position="42"/>
    </location>
</feature>
<keyword evidence="4" id="KW-1185">Reference proteome</keyword>
<evidence type="ECO:0000313" key="4">
    <source>
        <dbReference type="Proteomes" id="UP001589854"/>
    </source>
</evidence>
<feature type="transmembrane region" description="Helical" evidence="1">
    <location>
        <begin position="473"/>
        <end position="493"/>
    </location>
</feature>
<keyword evidence="1" id="KW-1133">Transmembrane helix</keyword>
<dbReference type="PANTHER" id="PTHR35342:SF5">
    <property type="entry name" value="TRICARBOXYLIC TRANSPORT PROTEIN"/>
    <property type="match status" value="1"/>
</dbReference>
<accession>A0ABV6GHD9</accession>